<reference evidence="6 7" key="1">
    <citation type="submission" date="2024-07" db="EMBL/GenBank/DDBJ databases">
        <title>Description of Labrys sedimenti sp. nov., isolated from a diclofenac-degrading enrichment culture.</title>
        <authorList>
            <person name="Tancsics A."/>
            <person name="Csepanyi A."/>
        </authorList>
    </citation>
    <scope>NUCLEOTIDE SEQUENCE [LARGE SCALE GENOMIC DNA]</scope>
    <source>
        <strain evidence="6 7">LMG 23578</strain>
    </source>
</reference>
<comment type="function">
    <text evidence="3">Lytic transglycosylase with a strong preference for naked glycan strands that lack stem peptides.</text>
</comment>
<dbReference type="Pfam" id="PF03330">
    <property type="entry name" value="DPBB_1"/>
    <property type="match status" value="1"/>
</dbReference>
<dbReference type="SUPFAM" id="SSF50685">
    <property type="entry name" value="Barwin-like endoglucanases"/>
    <property type="match status" value="1"/>
</dbReference>
<comment type="caution">
    <text evidence="6">The sequence shown here is derived from an EMBL/GenBank/DDBJ whole genome shotgun (WGS) entry which is preliminary data.</text>
</comment>
<dbReference type="NCBIfam" id="TIGR00413">
    <property type="entry name" value="rlpA"/>
    <property type="match status" value="1"/>
</dbReference>
<sequence length="110" mass="11590">MALAVGLIWAVVSIDPAVGGQTGIASWYGRESGSRTANGEKFPTSERTCAHRSARFGSHLRVTVLSTGRSVVCRVNDRGPFIRGRIIDLNPASARAVGLSGLAKVRVVAD</sequence>
<dbReference type="Gene3D" id="2.40.40.10">
    <property type="entry name" value="RlpA-like domain"/>
    <property type="match status" value="1"/>
</dbReference>
<evidence type="ECO:0000256" key="2">
    <source>
        <dbReference type="ARBA" id="ARBA00023316"/>
    </source>
</evidence>
<keyword evidence="7" id="KW-1185">Reference proteome</keyword>
<evidence type="ECO:0000256" key="3">
    <source>
        <dbReference type="HAMAP-Rule" id="MF_02071"/>
    </source>
</evidence>
<dbReference type="PANTHER" id="PTHR34183:SF1">
    <property type="entry name" value="ENDOLYTIC PEPTIDOGLYCAN TRANSGLYCOSYLASE RLPA"/>
    <property type="match status" value="1"/>
</dbReference>
<dbReference type="EC" id="4.2.2.-" evidence="3"/>
<organism evidence="6 7">
    <name type="scientific">Labrys neptuniae</name>
    <dbReference type="NCBI Taxonomy" id="376174"/>
    <lineage>
        <taxon>Bacteria</taxon>
        <taxon>Pseudomonadati</taxon>
        <taxon>Pseudomonadota</taxon>
        <taxon>Alphaproteobacteria</taxon>
        <taxon>Hyphomicrobiales</taxon>
        <taxon>Xanthobacteraceae</taxon>
        <taxon>Labrys</taxon>
    </lineage>
</organism>
<keyword evidence="1 3" id="KW-0456">Lyase</keyword>
<name>A0ABV3PG31_9HYPH</name>
<evidence type="ECO:0000313" key="6">
    <source>
        <dbReference type="EMBL" id="MEW9304576.1"/>
    </source>
</evidence>
<dbReference type="Proteomes" id="UP001555786">
    <property type="component" value="Unassembled WGS sequence"/>
</dbReference>
<evidence type="ECO:0000256" key="1">
    <source>
        <dbReference type="ARBA" id="ARBA00023239"/>
    </source>
</evidence>
<dbReference type="InterPro" id="IPR036908">
    <property type="entry name" value="RlpA-like_sf"/>
</dbReference>
<dbReference type="PANTHER" id="PTHR34183">
    <property type="entry name" value="ENDOLYTIC PEPTIDOGLYCAN TRANSGLYCOSYLASE RLPA"/>
    <property type="match status" value="1"/>
</dbReference>
<dbReference type="EMBL" id="JBFNQD010000001">
    <property type="protein sequence ID" value="MEW9304576.1"/>
    <property type="molecule type" value="Genomic_DNA"/>
</dbReference>
<dbReference type="InterPro" id="IPR034718">
    <property type="entry name" value="RlpA"/>
</dbReference>
<feature type="domain" description="RlpA-like protein double-psi beta-barrel" evidence="5">
    <location>
        <begin position="21"/>
        <end position="107"/>
    </location>
</feature>
<dbReference type="InterPro" id="IPR012997">
    <property type="entry name" value="RplA"/>
</dbReference>
<keyword evidence="2 3" id="KW-0961">Cell wall biogenesis/degradation</keyword>
<evidence type="ECO:0000256" key="4">
    <source>
        <dbReference type="RuleBase" id="RU003495"/>
    </source>
</evidence>
<protein>
    <recommendedName>
        <fullName evidence="3">Endolytic peptidoglycan transglycosylase RlpA</fullName>
        <ecNumber evidence="3">4.2.2.-</ecNumber>
    </recommendedName>
</protein>
<dbReference type="HAMAP" id="MF_02071">
    <property type="entry name" value="RlpA"/>
    <property type="match status" value="1"/>
</dbReference>
<accession>A0ABV3PG31</accession>
<evidence type="ECO:0000313" key="7">
    <source>
        <dbReference type="Proteomes" id="UP001555786"/>
    </source>
</evidence>
<gene>
    <name evidence="3" type="primary">rlpA</name>
    <name evidence="6" type="ORF">ABXS05_03435</name>
</gene>
<dbReference type="InterPro" id="IPR009009">
    <property type="entry name" value="RlpA-like_DPBB"/>
</dbReference>
<proteinExistence type="inferred from homology"/>
<comment type="similarity">
    <text evidence="3 4">Belongs to the RlpA family.</text>
</comment>
<evidence type="ECO:0000259" key="5">
    <source>
        <dbReference type="Pfam" id="PF03330"/>
    </source>
</evidence>
<dbReference type="CDD" id="cd22268">
    <property type="entry name" value="DPBB_RlpA-like"/>
    <property type="match status" value="1"/>
</dbReference>